<organism evidence="1 2">
    <name type="scientific">Caldicellulosiruptor saccharolyticus (strain ATCC 43494 / DSM 8903 / Tp8T 6331)</name>
    <dbReference type="NCBI Taxonomy" id="351627"/>
    <lineage>
        <taxon>Bacteria</taxon>
        <taxon>Bacillati</taxon>
        <taxon>Bacillota</taxon>
        <taxon>Bacillota incertae sedis</taxon>
        <taxon>Caldicellulosiruptorales</taxon>
        <taxon>Caldicellulosiruptoraceae</taxon>
        <taxon>Caldicellulosiruptor</taxon>
    </lineage>
</organism>
<reference evidence="1 2" key="1">
    <citation type="journal article" date="2008" name="Appl. Environ. Microbiol.">
        <title>Hydrogenomics of the extremely thermophilic bacterium Caldicellulosiruptor saccharolyticus.</title>
        <authorList>
            <person name="van de Werken H.J."/>
            <person name="Verhaart M.R."/>
            <person name="VanFossen A.L."/>
            <person name="Willquist K."/>
            <person name="Lewis D.L."/>
            <person name="Nichols J.D."/>
            <person name="Goorissen H.P."/>
            <person name="Mongodin E.F."/>
            <person name="Nelson K.E."/>
            <person name="van Niel E.W."/>
            <person name="Stams A.J."/>
            <person name="Ward D.E."/>
            <person name="de Vos W.M."/>
            <person name="van der Oost J."/>
            <person name="Kelly R.M."/>
            <person name="Kengen S.W."/>
        </authorList>
    </citation>
    <scope>NUCLEOTIDE SEQUENCE [LARGE SCALE GENOMIC DNA]</scope>
    <source>
        <strain evidence="2">ATCC 43494 / DSM 8903 / Tp8T 6331</strain>
    </source>
</reference>
<evidence type="ECO:0008006" key="3">
    <source>
        <dbReference type="Google" id="ProtNLM"/>
    </source>
</evidence>
<evidence type="ECO:0000313" key="2">
    <source>
        <dbReference type="Proteomes" id="UP000000256"/>
    </source>
</evidence>
<proteinExistence type="predicted"/>
<dbReference type="AlphaFoldDB" id="A4XJC9"/>
<dbReference type="eggNOG" id="COG3935">
    <property type="taxonomic scope" value="Bacteria"/>
</dbReference>
<name>A4XJC9_CALS8</name>
<dbReference type="HOGENOM" id="CLU_2354500_0_0_9"/>
<dbReference type="KEGG" id="csc:Csac_1413"/>
<keyword evidence="2" id="KW-1185">Reference proteome</keyword>
<dbReference type="Proteomes" id="UP000000256">
    <property type="component" value="Chromosome"/>
</dbReference>
<evidence type="ECO:0000313" key="1">
    <source>
        <dbReference type="EMBL" id="ABP67014.1"/>
    </source>
</evidence>
<dbReference type="RefSeq" id="WP_011916949.1">
    <property type="nucleotide sequence ID" value="NC_009437.1"/>
</dbReference>
<dbReference type="OrthoDB" id="7365718at2"/>
<gene>
    <name evidence="1" type="ordered locus">Csac_1413</name>
</gene>
<protein>
    <recommendedName>
        <fullName evidence="3">Helix-turn-helix domain-containing protein</fullName>
    </recommendedName>
</protein>
<sequence length="96" mass="11359">MNYIKQLNAFHRWLKKHGLSLTAIAVYFAMLMTNNEDGWSEWFERSNQDFCKLLGIDEKTFTRARSELKNKGLIDFIPASKKGEYTKYFIVKLYPV</sequence>
<accession>A4XJC9</accession>
<dbReference type="EMBL" id="CP000679">
    <property type="protein sequence ID" value="ABP67014.1"/>
    <property type="molecule type" value="Genomic_DNA"/>
</dbReference>